<protein>
    <submittedName>
        <fullName evidence="1">DUF1643 domain-containing protein</fullName>
    </submittedName>
</protein>
<gene>
    <name evidence="1" type="ORF">E3T25_11390</name>
</gene>
<reference evidence="1 2" key="1">
    <citation type="submission" date="2019-03" db="EMBL/GenBank/DDBJ databases">
        <title>Genomics of glacier-inhabiting Cryobacterium strains.</title>
        <authorList>
            <person name="Liu Q."/>
            <person name="Xin Y.-H."/>
        </authorList>
    </citation>
    <scope>NUCLEOTIDE SEQUENCE [LARGE SCALE GENOMIC DNA]</scope>
    <source>
        <strain evidence="1 2">TMT2-16</strain>
    </source>
</reference>
<dbReference type="Pfam" id="PF07799">
    <property type="entry name" value="DUF1643"/>
    <property type="match status" value="1"/>
</dbReference>
<keyword evidence="2" id="KW-1185">Reference proteome</keyword>
<accession>A0ABY2JBJ0</accession>
<organism evidence="1 2">
    <name type="scientific">Cryobacterium sandaracinum</name>
    <dbReference type="NCBI Taxonomy" id="1259247"/>
    <lineage>
        <taxon>Bacteria</taxon>
        <taxon>Bacillati</taxon>
        <taxon>Actinomycetota</taxon>
        <taxon>Actinomycetes</taxon>
        <taxon>Micrococcales</taxon>
        <taxon>Microbacteriaceae</taxon>
        <taxon>Cryobacterium</taxon>
    </lineage>
</organism>
<sequence>MLATILPDGLGPDRVLGAILLNPPTTGGAATLRHLAAAAVALDCCSIAVANMFPLPTKSVDQIGPLASDMQSWIQARDAIELLVGEADVVIAAWGVSGLSGAARRNMGRQVSWLVEELDRQKRTIWTVGPLPRHPSRWHQYVSDKYGRAGSGTLAERLGRVLVESEPGQLVS</sequence>
<proteinExistence type="predicted"/>
<dbReference type="RefSeq" id="WP_134374334.1">
    <property type="nucleotide sequence ID" value="NZ_SOGO01000032.1"/>
</dbReference>
<evidence type="ECO:0000313" key="1">
    <source>
        <dbReference type="EMBL" id="TFD01404.1"/>
    </source>
</evidence>
<dbReference type="EMBL" id="SOGO01000032">
    <property type="protein sequence ID" value="TFD01404.1"/>
    <property type="molecule type" value="Genomic_DNA"/>
</dbReference>
<dbReference type="InterPro" id="IPR012441">
    <property type="entry name" value="DUF1643"/>
</dbReference>
<comment type="caution">
    <text evidence="1">The sequence shown here is derived from an EMBL/GenBank/DDBJ whole genome shotgun (WGS) entry which is preliminary data.</text>
</comment>
<evidence type="ECO:0000313" key="2">
    <source>
        <dbReference type="Proteomes" id="UP000297851"/>
    </source>
</evidence>
<dbReference type="Proteomes" id="UP000297851">
    <property type="component" value="Unassembled WGS sequence"/>
</dbReference>
<name>A0ABY2JBJ0_9MICO</name>